<dbReference type="EMBL" id="CP021431">
    <property type="protein sequence ID" value="ARU00292.1"/>
    <property type="molecule type" value="Genomic_DNA"/>
</dbReference>
<name>A0A1Y0EAB0_9RHOB</name>
<feature type="compositionally biased region" description="Basic and acidic residues" evidence="1">
    <location>
        <begin position="1"/>
        <end position="16"/>
    </location>
</feature>
<evidence type="ECO:0000256" key="1">
    <source>
        <dbReference type="SAM" id="MobiDB-lite"/>
    </source>
</evidence>
<feature type="compositionally biased region" description="Acidic residues" evidence="1">
    <location>
        <begin position="35"/>
        <end position="47"/>
    </location>
</feature>
<dbReference type="AlphaFoldDB" id="A0A1Y0EAB0"/>
<feature type="compositionally biased region" description="Basic and acidic residues" evidence="1">
    <location>
        <begin position="23"/>
        <end position="34"/>
    </location>
</feature>
<evidence type="ECO:0000313" key="3">
    <source>
        <dbReference type="Proteomes" id="UP000195273"/>
    </source>
</evidence>
<keyword evidence="3" id="KW-1185">Reference proteome</keyword>
<accession>A0A1Y0EAB0</accession>
<gene>
    <name evidence="2" type="ORF">LOKVESSMR4R_00961</name>
</gene>
<feature type="region of interest" description="Disordered" evidence="1">
    <location>
        <begin position="1"/>
        <end position="81"/>
    </location>
</feature>
<sequence length="81" mass="8734">MTHSHGNDDQPQKERGLPGTPAHQREDQPLKEMNEDPEESQDSENGTDDVAKQNAQGDHAGSAHDPAAFHPGGSARPDVEK</sequence>
<dbReference type="RefSeq" id="WP_157898141.1">
    <property type="nucleotide sequence ID" value="NZ_CP021431.1"/>
</dbReference>
<organism evidence="2 3">
    <name type="scientific">Yoonia vestfoldensis</name>
    <dbReference type="NCBI Taxonomy" id="245188"/>
    <lineage>
        <taxon>Bacteria</taxon>
        <taxon>Pseudomonadati</taxon>
        <taxon>Pseudomonadota</taxon>
        <taxon>Alphaproteobacteria</taxon>
        <taxon>Rhodobacterales</taxon>
        <taxon>Paracoccaceae</taxon>
        <taxon>Yoonia</taxon>
    </lineage>
</organism>
<dbReference type="Proteomes" id="UP000195273">
    <property type="component" value="Chromosome"/>
</dbReference>
<dbReference type="KEGG" id="lvs:LOKVESSMR4R_00961"/>
<evidence type="ECO:0000313" key="2">
    <source>
        <dbReference type="EMBL" id="ARU00292.1"/>
    </source>
</evidence>
<proteinExistence type="predicted"/>
<protein>
    <submittedName>
        <fullName evidence="2">Uncharacterized protein</fullName>
    </submittedName>
</protein>
<reference evidence="2 3" key="1">
    <citation type="submission" date="2017-05" db="EMBL/GenBank/DDBJ databases">
        <title>Genome Sequence of Loktanella vestfoldensis Strain SMR4r Isolated from a Culture of the Diatom Skeletonema marinoi.</title>
        <authorList>
            <person name="Topel M."/>
            <person name="Pinder M.I.M."/>
            <person name="Johansson O.N."/>
            <person name="Kourtchenko O."/>
            <person name="Godhe A."/>
            <person name="Clarke A.K."/>
        </authorList>
    </citation>
    <scope>NUCLEOTIDE SEQUENCE [LARGE SCALE GENOMIC DNA]</scope>
    <source>
        <strain evidence="2 3">SMR4r</strain>
    </source>
</reference>